<dbReference type="Pfam" id="PF09858">
    <property type="entry name" value="DUF2085"/>
    <property type="match status" value="1"/>
</dbReference>
<gene>
    <name evidence="2" type="ORF">DPC56_00335</name>
</gene>
<comment type="caution">
    <text evidence="2">The sequence shown here is derived from an EMBL/GenBank/DDBJ whole genome shotgun (WGS) entry which is preliminary data.</text>
</comment>
<keyword evidence="1" id="KW-0812">Transmembrane</keyword>
<keyword evidence="1" id="KW-0472">Membrane</keyword>
<sequence>MKNPRGFNMKFKICHRIPDRTFSIKGHYFPVCSRCTGIYIGAFSYFIIAYLTPIKYTTTLIIAATLITAPTIIDGSTQLLGLRESNNMLRFLTGLPAGIGIGIMTKALKFLILTIMWGTF</sequence>
<keyword evidence="3" id="KW-1185">Reference proteome</keyword>
<dbReference type="AlphaFoldDB" id="A0A328PGX7"/>
<reference evidence="2 3" key="1">
    <citation type="submission" date="2018-06" db="EMBL/GenBank/DDBJ databases">
        <title>Draft genome sequence of hyperthermophilic methanogen Methanothermobacter tenebrarum sp. MCM-B 1447.</title>
        <authorList>
            <person name="Pore S.D."/>
            <person name="Dagar S."/>
            <person name="Dhakephalkar P.K."/>
        </authorList>
    </citation>
    <scope>NUCLEOTIDE SEQUENCE [LARGE SCALE GENOMIC DNA]</scope>
    <source>
        <strain evidence="2 3">MCM B 1447</strain>
    </source>
</reference>
<organism evidence="2 3">
    <name type="scientific">Methanothermobacter tenebrarum</name>
    <dbReference type="NCBI Taxonomy" id="680118"/>
    <lineage>
        <taxon>Archaea</taxon>
        <taxon>Methanobacteriati</taxon>
        <taxon>Methanobacteriota</taxon>
        <taxon>Methanomada group</taxon>
        <taxon>Methanobacteria</taxon>
        <taxon>Methanobacteriales</taxon>
        <taxon>Methanobacteriaceae</taxon>
        <taxon>Methanothermobacter</taxon>
    </lineage>
</organism>
<evidence type="ECO:0000256" key="1">
    <source>
        <dbReference type="SAM" id="Phobius"/>
    </source>
</evidence>
<feature type="transmembrane region" description="Helical" evidence="1">
    <location>
        <begin position="54"/>
        <end position="73"/>
    </location>
</feature>
<dbReference type="EMBL" id="QLOE01000001">
    <property type="protein sequence ID" value="RAO79772.1"/>
    <property type="molecule type" value="Genomic_DNA"/>
</dbReference>
<feature type="transmembrane region" description="Helical" evidence="1">
    <location>
        <begin position="94"/>
        <end position="117"/>
    </location>
</feature>
<evidence type="ECO:0000313" key="2">
    <source>
        <dbReference type="EMBL" id="RAO79772.1"/>
    </source>
</evidence>
<dbReference type="Proteomes" id="UP000249782">
    <property type="component" value="Unassembled WGS sequence"/>
</dbReference>
<keyword evidence="1" id="KW-1133">Transmembrane helix</keyword>
<protein>
    <submittedName>
        <fullName evidence="2">DUF2085 domain-containing protein</fullName>
    </submittedName>
</protein>
<proteinExistence type="predicted"/>
<dbReference type="InterPro" id="IPR019206">
    <property type="entry name" value="DUF2085_TM"/>
</dbReference>
<feature type="transmembrane region" description="Helical" evidence="1">
    <location>
        <begin position="28"/>
        <end position="48"/>
    </location>
</feature>
<accession>A0A328PGX7</accession>
<name>A0A328PGX7_9EURY</name>
<evidence type="ECO:0000313" key="3">
    <source>
        <dbReference type="Proteomes" id="UP000249782"/>
    </source>
</evidence>